<organism evidence="7 8">
    <name type="scientific">Cirrhinus mrigala</name>
    <name type="common">Mrigala</name>
    <dbReference type="NCBI Taxonomy" id="683832"/>
    <lineage>
        <taxon>Eukaryota</taxon>
        <taxon>Metazoa</taxon>
        <taxon>Chordata</taxon>
        <taxon>Craniata</taxon>
        <taxon>Vertebrata</taxon>
        <taxon>Euteleostomi</taxon>
        <taxon>Actinopterygii</taxon>
        <taxon>Neopterygii</taxon>
        <taxon>Teleostei</taxon>
        <taxon>Ostariophysi</taxon>
        <taxon>Cypriniformes</taxon>
        <taxon>Cyprinidae</taxon>
        <taxon>Labeoninae</taxon>
        <taxon>Labeonini</taxon>
        <taxon>Cirrhinus</taxon>
    </lineage>
</organism>
<dbReference type="Gene3D" id="3.10.20.370">
    <property type="match status" value="1"/>
</dbReference>
<dbReference type="Gene3D" id="3.30.420.10">
    <property type="entry name" value="Ribonuclease H-like superfamily/Ribonuclease H"/>
    <property type="match status" value="1"/>
</dbReference>
<dbReference type="PROSITE" id="PS50994">
    <property type="entry name" value="INTEGRASE"/>
    <property type="match status" value="1"/>
</dbReference>
<feature type="compositionally biased region" description="Low complexity" evidence="4">
    <location>
        <begin position="871"/>
        <end position="885"/>
    </location>
</feature>
<dbReference type="InterPro" id="IPR041588">
    <property type="entry name" value="Integrase_H2C2"/>
</dbReference>
<dbReference type="PANTHER" id="PTHR37984">
    <property type="entry name" value="PROTEIN CBG26694"/>
    <property type="match status" value="1"/>
</dbReference>
<dbReference type="CDD" id="cd09274">
    <property type="entry name" value="RNase_HI_RT_Ty3"/>
    <property type="match status" value="1"/>
</dbReference>
<dbReference type="InterPro" id="IPR041577">
    <property type="entry name" value="RT_RNaseH_2"/>
</dbReference>
<dbReference type="SUPFAM" id="SSF53098">
    <property type="entry name" value="Ribonuclease H-like"/>
    <property type="match status" value="1"/>
</dbReference>
<dbReference type="InterPro" id="IPR050951">
    <property type="entry name" value="Retrovirus_Pol_polyprotein"/>
</dbReference>
<dbReference type="Pfam" id="PF17921">
    <property type="entry name" value="Integrase_H2C2"/>
    <property type="match status" value="1"/>
</dbReference>
<dbReference type="InterPro" id="IPR000477">
    <property type="entry name" value="RT_dom"/>
</dbReference>
<dbReference type="Proteomes" id="UP001529510">
    <property type="component" value="Unassembled WGS sequence"/>
</dbReference>
<evidence type="ECO:0000313" key="7">
    <source>
        <dbReference type="EMBL" id="KAL0154116.1"/>
    </source>
</evidence>
<evidence type="ECO:0000256" key="1">
    <source>
        <dbReference type="ARBA" id="ARBA00010879"/>
    </source>
</evidence>
<comment type="caution">
    <text evidence="7">The sequence shown here is derived from an EMBL/GenBank/DDBJ whole genome shotgun (WGS) entry which is preliminary data.</text>
</comment>
<evidence type="ECO:0000256" key="4">
    <source>
        <dbReference type="SAM" id="MobiDB-lite"/>
    </source>
</evidence>
<keyword evidence="8" id="KW-1185">Reference proteome</keyword>
<dbReference type="GO" id="GO:0006259">
    <property type="term" value="P:DNA metabolic process"/>
    <property type="evidence" value="ECO:0007669"/>
    <property type="project" value="UniProtKB-ARBA"/>
</dbReference>
<feature type="compositionally biased region" description="Basic and acidic residues" evidence="4">
    <location>
        <begin position="832"/>
        <end position="843"/>
    </location>
</feature>
<evidence type="ECO:0000259" key="5">
    <source>
        <dbReference type="PROSITE" id="PS50878"/>
    </source>
</evidence>
<reference evidence="7 8" key="1">
    <citation type="submission" date="2024-05" db="EMBL/GenBank/DDBJ databases">
        <title>Genome sequencing and assembly of Indian major carp, Cirrhinus mrigala (Hamilton, 1822).</title>
        <authorList>
            <person name="Mohindra V."/>
            <person name="Chowdhury L.M."/>
            <person name="Lal K."/>
            <person name="Jena J.K."/>
        </authorList>
    </citation>
    <scope>NUCLEOTIDE SEQUENCE [LARGE SCALE GENOMIC DNA]</scope>
    <source>
        <strain evidence="7">CM1030</strain>
        <tissue evidence="7">Blood</tissue>
    </source>
</reference>
<feature type="compositionally biased region" description="Polar residues" evidence="4">
    <location>
        <begin position="858"/>
        <end position="870"/>
    </location>
</feature>
<comment type="similarity">
    <text evidence="1">Belongs to the beta type-B retroviral polymerase family. HERV class-II K(HML-2) pol subfamily.</text>
</comment>
<dbReference type="InterPro" id="IPR001584">
    <property type="entry name" value="Integrase_cat-core"/>
</dbReference>
<feature type="compositionally biased region" description="Basic and acidic residues" evidence="4">
    <location>
        <begin position="810"/>
        <end position="820"/>
    </location>
</feature>
<dbReference type="EMBL" id="JAMKFB020000045">
    <property type="protein sequence ID" value="KAL0154116.1"/>
    <property type="molecule type" value="Genomic_DNA"/>
</dbReference>
<dbReference type="GO" id="GO:0004523">
    <property type="term" value="F:RNA-DNA hybrid ribonuclease activity"/>
    <property type="evidence" value="ECO:0007669"/>
    <property type="project" value="UniProtKB-EC"/>
</dbReference>
<feature type="compositionally biased region" description="Polar residues" evidence="4">
    <location>
        <begin position="898"/>
        <end position="908"/>
    </location>
</feature>
<evidence type="ECO:0000313" key="8">
    <source>
        <dbReference type="Proteomes" id="UP001529510"/>
    </source>
</evidence>
<dbReference type="PANTHER" id="PTHR37984:SF15">
    <property type="entry name" value="INTEGRASE CATALYTIC DOMAIN-CONTAINING PROTEIN"/>
    <property type="match status" value="1"/>
</dbReference>
<accession>A0ABD0MZV5</accession>
<evidence type="ECO:0000259" key="6">
    <source>
        <dbReference type="PROSITE" id="PS50994"/>
    </source>
</evidence>
<dbReference type="EC" id="3.1.26.4" evidence="2"/>
<dbReference type="InterPro" id="IPR043128">
    <property type="entry name" value="Rev_trsase/Diguanyl_cyclase"/>
</dbReference>
<evidence type="ECO:0000256" key="2">
    <source>
        <dbReference type="ARBA" id="ARBA00012180"/>
    </source>
</evidence>
<feature type="domain" description="Reverse transcriptase" evidence="5">
    <location>
        <begin position="1"/>
        <end position="57"/>
    </location>
</feature>
<feature type="domain" description="Integrase catalytic" evidence="6">
    <location>
        <begin position="527"/>
        <end position="685"/>
    </location>
</feature>
<dbReference type="PROSITE" id="PS50878">
    <property type="entry name" value="RT_POL"/>
    <property type="match status" value="1"/>
</dbReference>
<dbReference type="Gene3D" id="3.30.70.270">
    <property type="match status" value="2"/>
</dbReference>
<feature type="region of interest" description="Disordered" evidence="4">
    <location>
        <begin position="810"/>
        <end position="913"/>
    </location>
</feature>
<name>A0ABD0MZV5_CIRMR</name>
<dbReference type="FunFam" id="3.30.420.10:FF:000032">
    <property type="entry name" value="Retrovirus-related Pol polyprotein from transposon 297-like Protein"/>
    <property type="match status" value="1"/>
</dbReference>
<dbReference type="SUPFAM" id="SSF56672">
    <property type="entry name" value="DNA/RNA polymerases"/>
    <property type="match status" value="1"/>
</dbReference>
<proteinExistence type="inferred from homology"/>
<evidence type="ECO:0000256" key="3">
    <source>
        <dbReference type="ARBA" id="ARBA00039658"/>
    </source>
</evidence>
<dbReference type="Gene3D" id="1.10.340.70">
    <property type="match status" value="1"/>
</dbReference>
<dbReference type="InterPro" id="IPR036397">
    <property type="entry name" value="RNaseH_sf"/>
</dbReference>
<dbReference type="FunFam" id="1.10.340.70:FF:000001">
    <property type="entry name" value="Retrovirus-related Pol polyprotein from transposon gypsy-like Protein"/>
    <property type="match status" value="1"/>
</dbReference>
<dbReference type="Pfam" id="PF17919">
    <property type="entry name" value="RT_RNaseH_2"/>
    <property type="match status" value="1"/>
</dbReference>
<dbReference type="InterPro" id="IPR043502">
    <property type="entry name" value="DNA/RNA_pol_sf"/>
</dbReference>
<dbReference type="FunFam" id="3.10.20.370:FF:000001">
    <property type="entry name" value="Retrovirus-related Pol polyprotein from transposon 17.6-like protein"/>
    <property type="match status" value="1"/>
</dbReference>
<dbReference type="Pfam" id="PF00665">
    <property type="entry name" value="rve"/>
    <property type="match status" value="1"/>
</dbReference>
<protein>
    <recommendedName>
        <fullName evidence="3">Gypsy retrotransposon integrase-like protein 1</fullName>
        <ecNumber evidence="2">3.1.26.4</ecNumber>
    </recommendedName>
</protein>
<gene>
    <name evidence="7" type="ORF">M9458_050575</name>
</gene>
<dbReference type="AlphaFoldDB" id="A0ABD0MZV5"/>
<dbReference type="InterPro" id="IPR012337">
    <property type="entry name" value="RNaseH-like_sf"/>
</dbReference>
<dbReference type="Pfam" id="PF00078">
    <property type="entry name" value="RVT_1"/>
    <property type="match status" value="1"/>
</dbReference>
<sequence>MSLLCYLDDLLVFGKSEQEALDRLELVFSRLREHNLKLAPKKCYFLRKSVKLLGHIITAEGIAADPAKVSAINEITAKDLMEEAGKTPSYTKVKSFLGMANYSHFIENFSRLAKPLFQLTAGQRVKHRGAKVSARPYRCLKPEDWTSDCEMSLGKLKKAISTTVILAHPDFNKPFLLFTDLSMDGLGAVLSQVIDGELKPRPVAFASKSLSRSQARYPAHRLEFFALKWAVCDKFAHWLKGARFTVLTDNNPLTYIMTKPKLDACEQRWVSKLAPFDFDLKYIPGSQNIPADLLSRESFTTGFKTIEPGCKANHMSLESVQNAFKLSVNSQEQQNVENECKDRQEVGIDEVKAVIQSSLDWDSSLPVRTAQLSQCSSHMLYGQSTLPAFTAAEIRRKQREDDVVVRVIYFLERKRRPSQREKVHETSQVLRMLKHWEKLEIKDGVLYRISKDKAGKKRYQLVVPNSLKSTVLRGTHQGQRRTLHLVRQRFFWSGMDNEVRKYVTHCKRCVLSKTPEPDARAPLESVKTCEPLELVCIDFWSAEGRNGDSVDVLVLTDHFTKLPHAFPCPNQTAKVVAQKLWNQFFCVYVFPRRIHSDQGANFESKLISELLEISGVKKSHTTPYHPMGNGQTERFNRTLGNMIRSLPTRAKVHWPQMIQTLTFAYNCTIHETTGFAPFYLMFSRVPRLPVDIMFESVLRDNEVVDYNDYVSSFQKDLKEAVRIAQDSTTQAQKKQAEQVEDPVTKKNKVVHRNFILPVNFLPIGQSDAESTVLSTLSNDGLDMEWPEKEGATLYVDEDYDDQRTAAWEVPRVDAKSKPRQDPVCSQDPPTKFFDEDLEGKTDTGEPSEQWSEHDQSEDTLSNMTPSDCTPSSISVSHCSSVGSPESVEEIDTRGGDNSVRSESGTLHTRSGRTVKPIRRLVESMSMLTAEPEELRDSCCLDADAL</sequence>